<evidence type="ECO:0000259" key="12">
    <source>
        <dbReference type="Pfam" id="PF02366"/>
    </source>
</evidence>
<comment type="subcellular location">
    <subcellularLocation>
        <location evidence="10">Cell membrane</location>
    </subcellularLocation>
    <subcellularLocation>
        <location evidence="1">Endomembrane system</location>
        <topology evidence="1">Multi-pass membrane protein</topology>
    </subcellularLocation>
</comment>
<gene>
    <name evidence="14" type="ordered locus">Sros_8627</name>
</gene>
<feature type="transmembrane region" description="Helical" evidence="10">
    <location>
        <begin position="274"/>
        <end position="293"/>
    </location>
</feature>
<evidence type="ECO:0000256" key="2">
    <source>
        <dbReference type="ARBA" id="ARBA00004922"/>
    </source>
</evidence>
<dbReference type="UniPathway" id="UPA00378"/>
<feature type="transmembrane region" description="Helical" evidence="10">
    <location>
        <begin position="474"/>
        <end position="496"/>
    </location>
</feature>
<dbReference type="GO" id="GO:0012505">
    <property type="term" value="C:endomembrane system"/>
    <property type="evidence" value="ECO:0007669"/>
    <property type="project" value="UniProtKB-SubCell"/>
</dbReference>
<feature type="region of interest" description="Disordered" evidence="11">
    <location>
        <begin position="23"/>
        <end position="42"/>
    </location>
</feature>
<feature type="transmembrane region" description="Helical" evidence="10">
    <location>
        <begin position="449"/>
        <end position="468"/>
    </location>
</feature>
<evidence type="ECO:0000256" key="9">
    <source>
        <dbReference type="ARBA" id="ARBA00093617"/>
    </source>
</evidence>
<evidence type="ECO:0000256" key="6">
    <source>
        <dbReference type="ARBA" id="ARBA00022692"/>
    </source>
</evidence>
<protein>
    <recommendedName>
        <fullName evidence="9 10">Polyprenol-phosphate-mannose--protein mannosyltransferase</fullName>
        <ecNumber evidence="10">2.4.1.-</ecNumber>
    </recommendedName>
</protein>
<sequence length="553" mass="61363">MFLGLPGWSGPYDVRVAVTDFTNQASEQPEPQPDGESASSVRDRLVPPMRGDAMWGWLGPLLVAAFGAILRFTNLGRPNAVMFDETYYAKDAWALINFGAERNALKDADKLLMQKSTEIWQQCAPAELDKCASYVVHPPLGKWMIGVGEQVFGMTPFGWRFAGALVGVVSILILARTARRMTRSTMLGCLAGFLLAIEGLHLVLSRTALLDIFLMFFVLAGFACLVVDRDRARGRLVDWYETSPLSEHGPWLGLRPWRIAAGLCLGAACAVKWSGIFFLVAFAVMSLVWDAGARRAVGLRRPYGGMFGKDLPNLLLAMGLIPALTYMVSWSGWFASSSGWGRNWAQATSQGPFFFVFDSVRSWLNYHFQVLGFHTDLATPHSYQSEPWSWPLLLRPVAFFYETPKSGCDASSCSQAVLGVGTPVIWYGGLAALIAMIAWYVATRDWRAGAVLLSYAAGWLPWFYWAIADNRTMFLFYAIPMVPFMILAIVLAAGLIIGPVNAAPRRRIVGASIVGAFTLLSLINFWWLYPVLTAEIIPYAEWHSRMLFKKGWV</sequence>
<keyword evidence="5 10" id="KW-0808">Transferase</keyword>
<feature type="transmembrane region" description="Helical" evidence="10">
    <location>
        <begin position="508"/>
        <end position="529"/>
    </location>
</feature>
<feature type="transmembrane region" description="Helical" evidence="10">
    <location>
        <begin position="187"/>
        <end position="204"/>
    </location>
</feature>
<keyword evidence="10" id="KW-1003">Cell membrane</keyword>
<evidence type="ECO:0000256" key="4">
    <source>
        <dbReference type="ARBA" id="ARBA00022676"/>
    </source>
</evidence>
<evidence type="ECO:0000313" key="15">
    <source>
        <dbReference type="Proteomes" id="UP000002029"/>
    </source>
</evidence>
<evidence type="ECO:0000256" key="8">
    <source>
        <dbReference type="ARBA" id="ARBA00023136"/>
    </source>
</evidence>
<feature type="transmembrane region" description="Helical" evidence="10">
    <location>
        <begin position="314"/>
        <end position="335"/>
    </location>
</feature>
<keyword evidence="8 10" id="KW-0472">Membrane</keyword>
<keyword evidence="4 10" id="KW-0328">Glycosyltransferase</keyword>
<feature type="transmembrane region" description="Helical" evidence="10">
    <location>
        <begin position="424"/>
        <end position="442"/>
    </location>
</feature>
<dbReference type="Proteomes" id="UP000002029">
    <property type="component" value="Chromosome"/>
</dbReference>
<dbReference type="PANTHER" id="PTHR10050">
    <property type="entry name" value="DOLICHYL-PHOSPHATE-MANNOSE--PROTEIN MANNOSYLTRANSFERASE"/>
    <property type="match status" value="1"/>
</dbReference>
<dbReference type="CAZy" id="GT39">
    <property type="family name" value="Glycosyltransferase Family 39"/>
</dbReference>
<dbReference type="EMBL" id="CP001814">
    <property type="protein sequence ID" value="ACZ91269.1"/>
    <property type="molecule type" value="Genomic_DNA"/>
</dbReference>
<keyword evidence="6 10" id="KW-0812">Transmembrane</keyword>
<dbReference type="AlphaFoldDB" id="D2B435"/>
<dbReference type="InterPro" id="IPR003342">
    <property type="entry name" value="ArnT-like_N"/>
</dbReference>
<reference evidence="14 15" key="1">
    <citation type="journal article" date="2010" name="Stand. Genomic Sci.">
        <title>Complete genome sequence of Streptosporangium roseum type strain (NI 9100).</title>
        <authorList>
            <person name="Nolan M."/>
            <person name="Sikorski J."/>
            <person name="Jando M."/>
            <person name="Lucas S."/>
            <person name="Lapidus A."/>
            <person name="Glavina Del Rio T."/>
            <person name="Chen F."/>
            <person name="Tice H."/>
            <person name="Pitluck S."/>
            <person name="Cheng J.F."/>
            <person name="Chertkov O."/>
            <person name="Sims D."/>
            <person name="Meincke L."/>
            <person name="Brettin T."/>
            <person name="Han C."/>
            <person name="Detter J.C."/>
            <person name="Bruce D."/>
            <person name="Goodwin L."/>
            <person name="Land M."/>
            <person name="Hauser L."/>
            <person name="Chang Y.J."/>
            <person name="Jeffries C.D."/>
            <person name="Ivanova N."/>
            <person name="Mavromatis K."/>
            <person name="Mikhailova N."/>
            <person name="Chen A."/>
            <person name="Palaniappan K."/>
            <person name="Chain P."/>
            <person name="Rohde M."/>
            <person name="Goker M."/>
            <person name="Bristow J."/>
            <person name="Eisen J.A."/>
            <person name="Markowitz V."/>
            <person name="Hugenholtz P."/>
            <person name="Kyrpides N.C."/>
            <person name="Klenk H.P."/>
        </authorList>
    </citation>
    <scope>NUCLEOTIDE SEQUENCE [LARGE SCALE GENOMIC DNA]</scope>
    <source>
        <strain evidence="15">ATCC 12428 / DSM 43021 / JCM 3005 / NI 9100</strain>
    </source>
</reference>
<evidence type="ECO:0000256" key="3">
    <source>
        <dbReference type="ARBA" id="ARBA00007222"/>
    </source>
</evidence>
<keyword evidence="15" id="KW-1185">Reference proteome</keyword>
<dbReference type="GO" id="GO:0004169">
    <property type="term" value="F:dolichyl-phosphate-mannose-protein mannosyltransferase activity"/>
    <property type="evidence" value="ECO:0007669"/>
    <property type="project" value="UniProtKB-UniRule"/>
</dbReference>
<organism evidence="14 15">
    <name type="scientific">Streptosporangium roseum (strain ATCC 12428 / DSM 43021 / JCM 3005 / KCTC 9067 / NCIMB 10171 / NRRL 2505 / NI 9100)</name>
    <dbReference type="NCBI Taxonomy" id="479432"/>
    <lineage>
        <taxon>Bacteria</taxon>
        <taxon>Bacillati</taxon>
        <taxon>Actinomycetota</taxon>
        <taxon>Actinomycetes</taxon>
        <taxon>Streptosporangiales</taxon>
        <taxon>Streptosporangiaceae</taxon>
        <taxon>Streptosporangium</taxon>
    </lineage>
</organism>
<dbReference type="InterPro" id="IPR032421">
    <property type="entry name" value="PMT_4TMC"/>
</dbReference>
<dbReference type="HOGENOM" id="CLU_021079_0_0_11"/>
<evidence type="ECO:0000256" key="7">
    <source>
        <dbReference type="ARBA" id="ARBA00022989"/>
    </source>
</evidence>
<comment type="similarity">
    <text evidence="3 10">Belongs to the glycosyltransferase 39 family.</text>
</comment>
<keyword evidence="7 10" id="KW-1133">Transmembrane helix</keyword>
<dbReference type="STRING" id="479432.Sros_8627"/>
<evidence type="ECO:0000259" key="13">
    <source>
        <dbReference type="Pfam" id="PF16192"/>
    </source>
</evidence>
<dbReference type="eggNOG" id="COG1928">
    <property type="taxonomic scope" value="Bacteria"/>
</dbReference>
<evidence type="ECO:0000256" key="11">
    <source>
        <dbReference type="SAM" id="MobiDB-lite"/>
    </source>
</evidence>
<feature type="domain" description="Protein O-mannosyl-transferase C-terminal four TM" evidence="13">
    <location>
        <begin position="361"/>
        <end position="549"/>
    </location>
</feature>
<accession>D2B435</accession>
<feature type="transmembrane region" description="Helical" evidence="10">
    <location>
        <begin position="157"/>
        <end position="175"/>
    </location>
</feature>
<proteinExistence type="inferred from homology"/>
<dbReference type="EC" id="2.4.1.-" evidence="10"/>
<evidence type="ECO:0000256" key="10">
    <source>
        <dbReference type="RuleBase" id="RU367007"/>
    </source>
</evidence>
<evidence type="ECO:0000313" key="14">
    <source>
        <dbReference type="EMBL" id="ACZ91269.1"/>
    </source>
</evidence>
<name>D2B435_STRRD</name>
<dbReference type="KEGG" id="sro:Sros_8627"/>
<dbReference type="Pfam" id="PF16192">
    <property type="entry name" value="PMT_4TMC"/>
    <property type="match status" value="1"/>
</dbReference>
<dbReference type="Pfam" id="PF02366">
    <property type="entry name" value="PMT"/>
    <property type="match status" value="1"/>
</dbReference>
<evidence type="ECO:0000256" key="5">
    <source>
        <dbReference type="ARBA" id="ARBA00022679"/>
    </source>
</evidence>
<feature type="domain" description="ArnT-like N-terminal" evidence="12">
    <location>
        <begin position="63"/>
        <end position="289"/>
    </location>
</feature>
<feature type="transmembrane region" description="Helical" evidence="10">
    <location>
        <begin position="210"/>
        <end position="228"/>
    </location>
</feature>
<dbReference type="PANTHER" id="PTHR10050:SF46">
    <property type="entry name" value="PROTEIN O-MANNOSYL-TRANSFERASE 2"/>
    <property type="match status" value="1"/>
</dbReference>
<evidence type="ECO:0000256" key="1">
    <source>
        <dbReference type="ARBA" id="ARBA00004127"/>
    </source>
</evidence>
<comment type="function">
    <text evidence="10">Protein O-mannosyltransferase that catalyzes the transfer of a single mannose residue from a polyprenol phospho-mannosyl lipidic donor to the hydroxyl group of selected serine and threonine residues in acceptor proteins.</text>
</comment>
<comment type="pathway">
    <text evidence="2 10">Protein modification; protein glycosylation.</text>
</comment>
<dbReference type="GO" id="GO:0005886">
    <property type="term" value="C:plasma membrane"/>
    <property type="evidence" value="ECO:0007669"/>
    <property type="project" value="UniProtKB-SubCell"/>
</dbReference>
<dbReference type="InterPro" id="IPR027005">
    <property type="entry name" value="PMT-like"/>
</dbReference>